<proteinExistence type="predicted"/>
<dbReference type="AlphaFoldDB" id="A0A2S4V8E3"/>
<gene>
    <name evidence="1" type="ORF">PSTT_09535</name>
</gene>
<protein>
    <submittedName>
        <fullName evidence="1">Uncharacterized protein</fullName>
    </submittedName>
</protein>
<reference evidence="1" key="1">
    <citation type="submission" date="2017-12" db="EMBL/GenBank/DDBJ databases">
        <title>Gene loss provides genomic basis for host adaptation in cereal stripe rust fungi.</title>
        <authorList>
            <person name="Xia C."/>
        </authorList>
    </citation>
    <scope>NUCLEOTIDE SEQUENCE [LARGE SCALE GENOMIC DNA]</scope>
    <source>
        <strain evidence="1">93-210</strain>
    </source>
</reference>
<keyword evidence="2" id="KW-1185">Reference proteome</keyword>
<comment type="caution">
    <text evidence="1">The sequence shown here is derived from an EMBL/GenBank/DDBJ whole genome shotgun (WGS) entry which is preliminary data.</text>
</comment>
<dbReference type="VEuPathDB" id="FungiDB:PSTT_09535"/>
<accession>A0A2S4V8E3</accession>
<sequence>MLQSAGQTFWMSRLVIQASGQERSLSFCAHQAVAQLPKSVNAQTIIERLRLSSSMANITMGSDDTEVRVNIKGSTDQPIYAILPCPANIAATQYYDFYIDNAKLVGFDSLIGTGLLPNLPVAPGAHVVYNAMSREKYYTSGASGKYGYELYAEVAVS</sequence>
<name>A0A2S4V8E3_9BASI</name>
<organism evidence="1 2">
    <name type="scientific">Puccinia striiformis</name>
    <dbReference type="NCBI Taxonomy" id="27350"/>
    <lineage>
        <taxon>Eukaryota</taxon>
        <taxon>Fungi</taxon>
        <taxon>Dikarya</taxon>
        <taxon>Basidiomycota</taxon>
        <taxon>Pucciniomycotina</taxon>
        <taxon>Pucciniomycetes</taxon>
        <taxon>Pucciniales</taxon>
        <taxon>Pucciniaceae</taxon>
        <taxon>Puccinia</taxon>
    </lineage>
</organism>
<evidence type="ECO:0000313" key="2">
    <source>
        <dbReference type="Proteomes" id="UP000239156"/>
    </source>
</evidence>
<evidence type="ECO:0000313" key="1">
    <source>
        <dbReference type="EMBL" id="POW05767.1"/>
    </source>
</evidence>
<dbReference type="EMBL" id="PKSL01000094">
    <property type="protein sequence ID" value="POW05767.1"/>
    <property type="molecule type" value="Genomic_DNA"/>
</dbReference>
<dbReference type="Proteomes" id="UP000239156">
    <property type="component" value="Unassembled WGS sequence"/>
</dbReference>